<dbReference type="KEGG" id="dpx:DAPPUDRAFT_124087"/>
<keyword evidence="2" id="KW-1185">Reference proteome</keyword>
<dbReference type="HOGENOM" id="CLU_982020_0_0_1"/>
<feature type="non-terminal residue" evidence="1">
    <location>
        <position position="284"/>
    </location>
</feature>
<dbReference type="EMBL" id="GL736342">
    <property type="protein sequence ID" value="EFX60462.1"/>
    <property type="molecule type" value="Genomic_DNA"/>
</dbReference>
<dbReference type="Proteomes" id="UP000000305">
    <property type="component" value="Unassembled WGS sequence"/>
</dbReference>
<protein>
    <submittedName>
        <fullName evidence="1">Uncharacterized protein</fullName>
    </submittedName>
</protein>
<dbReference type="InParanoid" id="E9I6B8"/>
<gene>
    <name evidence="1" type="ORF">DAPPUDRAFT_124087</name>
</gene>
<reference evidence="1 2" key="1">
    <citation type="journal article" date="2011" name="Science">
        <title>The ecoresponsive genome of Daphnia pulex.</title>
        <authorList>
            <person name="Colbourne J.K."/>
            <person name="Pfrender M.E."/>
            <person name="Gilbert D."/>
            <person name="Thomas W.K."/>
            <person name="Tucker A."/>
            <person name="Oakley T.H."/>
            <person name="Tokishita S."/>
            <person name="Aerts A."/>
            <person name="Arnold G.J."/>
            <person name="Basu M.K."/>
            <person name="Bauer D.J."/>
            <person name="Caceres C.E."/>
            <person name="Carmel L."/>
            <person name="Casola C."/>
            <person name="Choi J.H."/>
            <person name="Detter J.C."/>
            <person name="Dong Q."/>
            <person name="Dusheyko S."/>
            <person name="Eads B.D."/>
            <person name="Frohlich T."/>
            <person name="Geiler-Samerotte K.A."/>
            <person name="Gerlach D."/>
            <person name="Hatcher P."/>
            <person name="Jogdeo S."/>
            <person name="Krijgsveld J."/>
            <person name="Kriventseva E.V."/>
            <person name="Kultz D."/>
            <person name="Laforsch C."/>
            <person name="Lindquist E."/>
            <person name="Lopez J."/>
            <person name="Manak J.R."/>
            <person name="Muller J."/>
            <person name="Pangilinan J."/>
            <person name="Patwardhan R.P."/>
            <person name="Pitluck S."/>
            <person name="Pritham E.J."/>
            <person name="Rechtsteiner A."/>
            <person name="Rho M."/>
            <person name="Rogozin I.B."/>
            <person name="Sakarya O."/>
            <person name="Salamov A."/>
            <person name="Schaack S."/>
            <person name="Shapiro H."/>
            <person name="Shiga Y."/>
            <person name="Skalitzky C."/>
            <person name="Smith Z."/>
            <person name="Souvorov A."/>
            <person name="Sung W."/>
            <person name="Tang Z."/>
            <person name="Tsuchiya D."/>
            <person name="Tu H."/>
            <person name="Vos H."/>
            <person name="Wang M."/>
            <person name="Wolf Y.I."/>
            <person name="Yamagata H."/>
            <person name="Yamada T."/>
            <person name="Ye Y."/>
            <person name="Shaw J.R."/>
            <person name="Andrews J."/>
            <person name="Crease T.J."/>
            <person name="Tang H."/>
            <person name="Lucas S.M."/>
            <person name="Robertson H.M."/>
            <person name="Bork P."/>
            <person name="Koonin E.V."/>
            <person name="Zdobnov E.M."/>
            <person name="Grigoriev I.V."/>
            <person name="Lynch M."/>
            <person name="Boore J.L."/>
        </authorList>
    </citation>
    <scope>NUCLEOTIDE SEQUENCE [LARGE SCALE GENOMIC DNA]</scope>
</reference>
<dbReference type="AlphaFoldDB" id="E9I6B8"/>
<organism evidence="1 2">
    <name type="scientific">Daphnia pulex</name>
    <name type="common">Water flea</name>
    <dbReference type="NCBI Taxonomy" id="6669"/>
    <lineage>
        <taxon>Eukaryota</taxon>
        <taxon>Metazoa</taxon>
        <taxon>Ecdysozoa</taxon>
        <taxon>Arthropoda</taxon>
        <taxon>Crustacea</taxon>
        <taxon>Branchiopoda</taxon>
        <taxon>Diplostraca</taxon>
        <taxon>Cladocera</taxon>
        <taxon>Anomopoda</taxon>
        <taxon>Daphniidae</taxon>
        <taxon>Daphnia</taxon>
    </lineage>
</organism>
<evidence type="ECO:0000313" key="1">
    <source>
        <dbReference type="EMBL" id="EFX60462.1"/>
    </source>
</evidence>
<evidence type="ECO:0000313" key="2">
    <source>
        <dbReference type="Proteomes" id="UP000000305"/>
    </source>
</evidence>
<sequence>TVAVHPTGTTANPVVPPIAGPLIDEVLAVTAPNKRVVGAGDGDDDVFGGAAVEAGDGEFVLLVVTGGQCVGGGLGVVQGVGPRAGGGVERKAAVGALQAGRGGRGQLGLACVVVGHGDGAAGGGGAGVFDGGTGQVTGNGGCVVHGGDGDGHFVGVLRALAVGGDDAEFVRAVVVAGPGVAEAGQCGVDLHLRAAQGQGGAVVGACTDGGPACHAQAERAVGDAELGGGQVAVGVGHGDGVGTGEGQGGVFVHHDAANGRGVDGRGVQDHGVVLQCAGRCATGA</sequence>
<name>E9I6B8_DAPPU</name>
<proteinExistence type="predicted"/>
<feature type="non-terminal residue" evidence="1">
    <location>
        <position position="1"/>
    </location>
</feature>
<accession>E9I6B8</accession>